<dbReference type="EMBL" id="QFZK01000013">
    <property type="protein sequence ID" value="RFO95677.1"/>
    <property type="molecule type" value="Genomic_DNA"/>
</dbReference>
<dbReference type="InterPro" id="IPR000700">
    <property type="entry name" value="PAS-assoc_C"/>
</dbReference>
<evidence type="ECO:0000259" key="27">
    <source>
        <dbReference type="PROSITE" id="PS50839"/>
    </source>
</evidence>
<evidence type="ECO:0000256" key="12">
    <source>
        <dbReference type="ARBA" id="ARBA00022989"/>
    </source>
</evidence>
<dbReference type="InterPro" id="IPR013656">
    <property type="entry name" value="PAS_4"/>
</dbReference>
<dbReference type="SMART" id="SM01079">
    <property type="entry name" value="CHASE"/>
    <property type="match status" value="1"/>
</dbReference>
<dbReference type="InterPro" id="IPR013655">
    <property type="entry name" value="PAS_fold_3"/>
</dbReference>
<keyword evidence="9" id="KW-0547">Nucleotide-binding</keyword>
<dbReference type="PANTHER" id="PTHR45339">
    <property type="entry name" value="HYBRID SIGNAL TRANSDUCTION HISTIDINE KINASE J"/>
    <property type="match status" value="1"/>
</dbReference>
<evidence type="ECO:0000256" key="13">
    <source>
        <dbReference type="ARBA" id="ARBA00023012"/>
    </source>
</evidence>
<feature type="domain" description="PAC" evidence="26">
    <location>
        <begin position="888"/>
        <end position="939"/>
    </location>
</feature>
<dbReference type="InterPro" id="IPR036641">
    <property type="entry name" value="HPT_dom_sf"/>
</dbReference>
<evidence type="ECO:0000256" key="21">
    <source>
        <dbReference type="PROSITE-ProRule" id="PRU00169"/>
    </source>
</evidence>
<dbReference type="Gene3D" id="3.40.50.2300">
    <property type="match status" value="2"/>
</dbReference>
<dbReference type="InterPro" id="IPR003661">
    <property type="entry name" value="HisK_dim/P_dom"/>
</dbReference>
<dbReference type="GO" id="GO:0005886">
    <property type="term" value="C:plasma membrane"/>
    <property type="evidence" value="ECO:0007669"/>
    <property type="project" value="UniProtKB-SubCell"/>
</dbReference>
<dbReference type="Pfam" id="PF00072">
    <property type="entry name" value="Response_reg"/>
    <property type="match status" value="2"/>
</dbReference>
<keyword evidence="12 22" id="KW-1133">Transmembrane helix</keyword>
<dbReference type="InterPro" id="IPR011006">
    <property type="entry name" value="CheY-like_superfamily"/>
</dbReference>
<keyword evidence="14" id="KW-0843">Virulence</keyword>
<dbReference type="Gene3D" id="3.30.565.10">
    <property type="entry name" value="Histidine kinase-like ATPase, C-terminal domain"/>
    <property type="match status" value="1"/>
</dbReference>
<evidence type="ECO:0000256" key="7">
    <source>
        <dbReference type="ARBA" id="ARBA00022692"/>
    </source>
</evidence>
<keyword evidence="7 22" id="KW-0812">Transmembrane</keyword>
<dbReference type="PROSITE" id="PS50113">
    <property type="entry name" value="PAC"/>
    <property type="match status" value="4"/>
</dbReference>
<dbReference type="GO" id="GO:0000155">
    <property type="term" value="F:phosphorelay sensor kinase activity"/>
    <property type="evidence" value="ECO:0007669"/>
    <property type="project" value="InterPro"/>
</dbReference>
<evidence type="ECO:0000256" key="14">
    <source>
        <dbReference type="ARBA" id="ARBA00023026"/>
    </source>
</evidence>
<evidence type="ECO:0000256" key="9">
    <source>
        <dbReference type="ARBA" id="ARBA00022741"/>
    </source>
</evidence>
<dbReference type="InterPro" id="IPR036097">
    <property type="entry name" value="HisK_dim/P_sf"/>
</dbReference>
<dbReference type="SUPFAM" id="SSF52172">
    <property type="entry name" value="CheY-like"/>
    <property type="match status" value="2"/>
</dbReference>
<comment type="catalytic activity">
    <reaction evidence="1">
        <text>ATP + protein L-histidine = ADP + protein N-phospho-L-histidine.</text>
        <dbReference type="EC" id="2.7.13.3"/>
    </reaction>
</comment>
<evidence type="ECO:0000256" key="5">
    <source>
        <dbReference type="ARBA" id="ARBA00022553"/>
    </source>
</evidence>
<feature type="modified residue" description="4-aspartylphosphate" evidence="21">
    <location>
        <position position="1253"/>
    </location>
</feature>
<dbReference type="SUPFAM" id="SSF47384">
    <property type="entry name" value="Homodimeric domain of signal transducing histidine kinase"/>
    <property type="match status" value="1"/>
</dbReference>
<dbReference type="Pfam" id="PF08447">
    <property type="entry name" value="PAS_3"/>
    <property type="match status" value="1"/>
</dbReference>
<gene>
    <name evidence="29" type="ORF">DIC66_16920</name>
</gene>
<dbReference type="PROSITE" id="PS50894">
    <property type="entry name" value="HPT"/>
    <property type="match status" value="1"/>
</dbReference>
<feature type="domain" description="PAC" evidence="26">
    <location>
        <begin position="631"/>
        <end position="685"/>
    </location>
</feature>
<evidence type="ECO:0000256" key="16">
    <source>
        <dbReference type="ARBA" id="ARBA00058004"/>
    </source>
</evidence>
<evidence type="ECO:0000256" key="10">
    <source>
        <dbReference type="ARBA" id="ARBA00022777"/>
    </source>
</evidence>
<dbReference type="SMART" id="SM00448">
    <property type="entry name" value="REC"/>
    <property type="match status" value="2"/>
</dbReference>
<evidence type="ECO:0000256" key="8">
    <source>
        <dbReference type="ARBA" id="ARBA00022729"/>
    </source>
</evidence>
<dbReference type="RefSeq" id="WP_117179282.1">
    <property type="nucleotide sequence ID" value="NZ_QFZK01000013.1"/>
</dbReference>
<dbReference type="SMART" id="SM00388">
    <property type="entry name" value="HisKA"/>
    <property type="match status" value="1"/>
</dbReference>
<dbReference type="CDD" id="cd17546">
    <property type="entry name" value="REC_hyHK_CKI1_RcsC-like"/>
    <property type="match status" value="2"/>
</dbReference>
<comment type="function">
    <text evidence="16">Member of the two-component regulatory system BvgS/BvgA. Phosphorylates BvgA via a four-step phosphorelay in response to environmental signals.</text>
</comment>
<dbReference type="PROSITE" id="PS50112">
    <property type="entry name" value="PAS"/>
    <property type="match status" value="3"/>
</dbReference>
<evidence type="ECO:0000259" key="23">
    <source>
        <dbReference type="PROSITE" id="PS50109"/>
    </source>
</evidence>
<dbReference type="PROSITE" id="PS50839">
    <property type="entry name" value="CHASE"/>
    <property type="match status" value="1"/>
</dbReference>
<dbReference type="SMART" id="SM00387">
    <property type="entry name" value="HATPase_c"/>
    <property type="match status" value="1"/>
</dbReference>
<dbReference type="Pfam" id="PF08448">
    <property type="entry name" value="PAS_4"/>
    <property type="match status" value="1"/>
</dbReference>
<dbReference type="InterPro" id="IPR003594">
    <property type="entry name" value="HATPase_dom"/>
</dbReference>
<dbReference type="PANTHER" id="PTHR45339:SF1">
    <property type="entry name" value="HYBRID SIGNAL TRANSDUCTION HISTIDINE KINASE J"/>
    <property type="match status" value="1"/>
</dbReference>
<organism evidence="29 30">
    <name type="scientific">Rhodoferax lacus</name>
    <dbReference type="NCBI Taxonomy" id="2184758"/>
    <lineage>
        <taxon>Bacteria</taxon>
        <taxon>Pseudomonadati</taxon>
        <taxon>Pseudomonadota</taxon>
        <taxon>Betaproteobacteria</taxon>
        <taxon>Burkholderiales</taxon>
        <taxon>Comamonadaceae</taxon>
        <taxon>Rhodoferax</taxon>
    </lineage>
</organism>
<evidence type="ECO:0000259" key="28">
    <source>
        <dbReference type="PROSITE" id="PS50894"/>
    </source>
</evidence>
<dbReference type="Gene3D" id="3.30.450.20">
    <property type="entry name" value="PAS domain"/>
    <property type="match status" value="4"/>
</dbReference>
<dbReference type="Proteomes" id="UP000260665">
    <property type="component" value="Unassembled WGS sequence"/>
</dbReference>
<keyword evidence="15 22" id="KW-0472">Membrane</keyword>
<evidence type="ECO:0000256" key="11">
    <source>
        <dbReference type="ARBA" id="ARBA00022840"/>
    </source>
</evidence>
<comment type="caution">
    <text evidence="29">The sequence shown here is derived from an EMBL/GenBank/DDBJ whole genome shotgun (WGS) entry which is preliminary data.</text>
</comment>
<dbReference type="InterPro" id="IPR000014">
    <property type="entry name" value="PAS"/>
</dbReference>
<dbReference type="SUPFAM" id="SSF55874">
    <property type="entry name" value="ATPase domain of HSP90 chaperone/DNA topoisomerase II/histidine kinase"/>
    <property type="match status" value="1"/>
</dbReference>
<dbReference type="InterPro" id="IPR036890">
    <property type="entry name" value="HATPase_C_sf"/>
</dbReference>
<feature type="transmembrane region" description="Helical" evidence="22">
    <location>
        <begin position="39"/>
        <end position="59"/>
    </location>
</feature>
<dbReference type="Pfam" id="PF01627">
    <property type="entry name" value="Hpt"/>
    <property type="match status" value="1"/>
</dbReference>
<dbReference type="NCBIfam" id="TIGR00229">
    <property type="entry name" value="sensory_box"/>
    <property type="match status" value="3"/>
</dbReference>
<evidence type="ECO:0000259" key="25">
    <source>
        <dbReference type="PROSITE" id="PS50112"/>
    </source>
</evidence>
<dbReference type="PROSITE" id="PS50110">
    <property type="entry name" value="RESPONSE_REGULATORY"/>
    <property type="match status" value="2"/>
</dbReference>
<feature type="domain" description="CHASE" evidence="27">
    <location>
        <begin position="151"/>
        <end position="340"/>
    </location>
</feature>
<name>A0A3E1R8M9_9BURK</name>
<keyword evidence="8" id="KW-0732">Signal</keyword>
<evidence type="ECO:0000256" key="4">
    <source>
        <dbReference type="ARBA" id="ARBA00022475"/>
    </source>
</evidence>
<dbReference type="InterPro" id="IPR008207">
    <property type="entry name" value="Sig_transdc_His_kin_Hpt_dom"/>
</dbReference>
<dbReference type="OrthoDB" id="5519028at2"/>
<dbReference type="Pfam" id="PF13426">
    <property type="entry name" value="PAS_9"/>
    <property type="match status" value="2"/>
</dbReference>
<evidence type="ECO:0000256" key="2">
    <source>
        <dbReference type="ARBA" id="ARBA00004651"/>
    </source>
</evidence>
<dbReference type="SMART" id="SM00086">
    <property type="entry name" value="PAC"/>
    <property type="match status" value="4"/>
</dbReference>
<dbReference type="SMART" id="SM00091">
    <property type="entry name" value="PAS"/>
    <property type="match status" value="3"/>
</dbReference>
<feature type="transmembrane region" description="Helical" evidence="22">
    <location>
        <begin position="86"/>
        <end position="107"/>
    </location>
</feature>
<feature type="transmembrane region" description="Helical" evidence="22">
    <location>
        <begin position="393"/>
        <end position="415"/>
    </location>
</feature>
<dbReference type="Pfam" id="PF02518">
    <property type="entry name" value="HATPase_c"/>
    <property type="match status" value="1"/>
</dbReference>
<feature type="transmembrane region" description="Helical" evidence="22">
    <location>
        <begin position="12"/>
        <end position="33"/>
    </location>
</feature>
<dbReference type="EC" id="2.7.13.3" evidence="3"/>
<dbReference type="FunFam" id="3.30.565.10:FF:000010">
    <property type="entry name" value="Sensor histidine kinase RcsC"/>
    <property type="match status" value="1"/>
</dbReference>
<evidence type="ECO:0000259" key="26">
    <source>
        <dbReference type="PROSITE" id="PS50113"/>
    </source>
</evidence>
<evidence type="ECO:0000256" key="6">
    <source>
        <dbReference type="ARBA" id="ARBA00022679"/>
    </source>
</evidence>
<feature type="domain" description="PAS" evidence="25">
    <location>
        <begin position="686"/>
        <end position="756"/>
    </location>
</feature>
<feature type="domain" description="Response regulatory" evidence="24">
    <location>
        <begin position="1348"/>
        <end position="1468"/>
    </location>
</feature>
<evidence type="ECO:0000313" key="30">
    <source>
        <dbReference type="Proteomes" id="UP000260665"/>
    </source>
</evidence>
<comment type="subunit">
    <text evidence="17">At low DSF concentrations, interacts with RpfF.</text>
</comment>
<dbReference type="Gene3D" id="1.20.120.160">
    <property type="entry name" value="HPT domain"/>
    <property type="match status" value="1"/>
</dbReference>
<accession>A0A3E1R8M9</accession>
<dbReference type="SUPFAM" id="SSF47226">
    <property type="entry name" value="Histidine-containing phosphotransfer domain, HPT domain"/>
    <property type="match status" value="1"/>
</dbReference>
<evidence type="ECO:0000259" key="24">
    <source>
        <dbReference type="PROSITE" id="PS50110"/>
    </source>
</evidence>
<keyword evidence="13" id="KW-0902">Two-component regulatory system</keyword>
<evidence type="ECO:0000256" key="18">
    <source>
        <dbReference type="ARBA" id="ARBA00068150"/>
    </source>
</evidence>
<feature type="domain" description="Histidine kinase" evidence="23">
    <location>
        <begin position="957"/>
        <end position="1178"/>
    </location>
</feature>
<keyword evidence="11" id="KW-0067">ATP-binding</keyword>
<dbReference type="Pfam" id="PF00512">
    <property type="entry name" value="HisKA"/>
    <property type="match status" value="1"/>
</dbReference>
<dbReference type="InterPro" id="IPR035965">
    <property type="entry name" value="PAS-like_dom_sf"/>
</dbReference>
<feature type="domain" description="HPt" evidence="28">
    <location>
        <begin position="1505"/>
        <end position="1601"/>
    </location>
</feature>
<dbReference type="Pfam" id="PF03924">
    <property type="entry name" value="CHASE"/>
    <property type="match status" value="1"/>
</dbReference>
<evidence type="ECO:0000256" key="19">
    <source>
        <dbReference type="ARBA" id="ARBA00070152"/>
    </source>
</evidence>
<protein>
    <recommendedName>
        <fullName evidence="18">Sensory/regulatory protein RpfC</fullName>
        <ecNumber evidence="3">2.7.13.3</ecNumber>
    </recommendedName>
    <alternativeName>
        <fullName evidence="19">Virulence sensor protein BvgS</fullName>
    </alternativeName>
</protein>
<dbReference type="GO" id="GO:0005524">
    <property type="term" value="F:ATP binding"/>
    <property type="evidence" value="ECO:0007669"/>
    <property type="project" value="UniProtKB-KW"/>
</dbReference>
<feature type="modified residue" description="4-aspartylphosphate" evidence="21">
    <location>
        <position position="1401"/>
    </location>
</feature>
<evidence type="ECO:0000256" key="22">
    <source>
        <dbReference type="SAM" id="Phobius"/>
    </source>
</evidence>
<evidence type="ECO:0000256" key="3">
    <source>
        <dbReference type="ARBA" id="ARBA00012438"/>
    </source>
</evidence>
<dbReference type="InterPro" id="IPR005467">
    <property type="entry name" value="His_kinase_dom"/>
</dbReference>
<feature type="domain" description="PAC" evidence="26">
    <location>
        <begin position="503"/>
        <end position="557"/>
    </location>
</feature>
<dbReference type="Gene3D" id="3.30.450.350">
    <property type="entry name" value="CHASE domain"/>
    <property type="match status" value="1"/>
</dbReference>
<dbReference type="InterPro" id="IPR004358">
    <property type="entry name" value="Sig_transdc_His_kin-like_C"/>
</dbReference>
<dbReference type="CDD" id="cd00088">
    <property type="entry name" value="HPT"/>
    <property type="match status" value="1"/>
</dbReference>
<keyword evidence="6" id="KW-0808">Transferase</keyword>
<feature type="domain" description="PAC" evidence="26">
    <location>
        <begin position="760"/>
        <end position="812"/>
    </location>
</feature>
<feature type="domain" description="PAS" evidence="25">
    <location>
        <begin position="575"/>
        <end position="606"/>
    </location>
</feature>
<dbReference type="PRINTS" id="PR00344">
    <property type="entry name" value="BCTRLSENSOR"/>
</dbReference>
<feature type="domain" description="Response regulatory" evidence="24">
    <location>
        <begin position="1198"/>
        <end position="1325"/>
    </location>
</feature>
<evidence type="ECO:0000313" key="29">
    <source>
        <dbReference type="EMBL" id="RFO95677.1"/>
    </source>
</evidence>
<dbReference type="Gene3D" id="1.10.287.130">
    <property type="match status" value="1"/>
</dbReference>
<dbReference type="FunFam" id="1.10.287.130:FF:000002">
    <property type="entry name" value="Two-component osmosensing histidine kinase"/>
    <property type="match status" value="1"/>
</dbReference>
<keyword evidence="4" id="KW-1003">Cell membrane</keyword>
<keyword evidence="30" id="KW-1185">Reference proteome</keyword>
<dbReference type="InterPro" id="IPR006189">
    <property type="entry name" value="CHASE_dom"/>
</dbReference>
<keyword evidence="5 21" id="KW-0597">Phosphoprotein</keyword>
<evidence type="ECO:0000256" key="20">
    <source>
        <dbReference type="PROSITE-ProRule" id="PRU00110"/>
    </source>
</evidence>
<dbReference type="CDD" id="cd00130">
    <property type="entry name" value="PAS"/>
    <property type="match status" value="3"/>
</dbReference>
<evidence type="ECO:0000256" key="1">
    <source>
        <dbReference type="ARBA" id="ARBA00000085"/>
    </source>
</evidence>
<proteinExistence type="predicted"/>
<evidence type="ECO:0000256" key="17">
    <source>
        <dbReference type="ARBA" id="ARBA00064003"/>
    </source>
</evidence>
<dbReference type="InterPro" id="IPR001789">
    <property type="entry name" value="Sig_transdc_resp-reg_receiver"/>
</dbReference>
<feature type="modified residue" description="Phosphohistidine" evidence="20">
    <location>
        <position position="1550"/>
    </location>
</feature>
<dbReference type="CDD" id="cd00082">
    <property type="entry name" value="HisKA"/>
    <property type="match status" value="1"/>
</dbReference>
<dbReference type="InterPro" id="IPR042240">
    <property type="entry name" value="CHASE_sf"/>
</dbReference>
<keyword evidence="10" id="KW-0418">Kinase</keyword>
<dbReference type="InterPro" id="IPR001610">
    <property type="entry name" value="PAC"/>
</dbReference>
<dbReference type="PROSITE" id="PS50109">
    <property type="entry name" value="HIS_KIN"/>
    <property type="match status" value="1"/>
</dbReference>
<sequence length="1712" mass="185756">MTTSIHPKRLLLEVMSLMALAETVVMLVLPILAPGLGTLAGGLLNMALLTLLAGPAVYWRIQRALKGGPVQAPAQQQAGLGKSRHAIALAAFAQILGLLLTAGGVWWQHRNLEGSSQSRFEQNTERLGTEVTRRLYQAVYGLKGARGAVAATPRFNREAFDAYVESRELASEFPGIRGFGWIERVQRRDLDHFVTTARADGAPDFAVRTGGNAADLLVVKYIAPLSANRPAWGADLGQDPRRRKAIEYAIDTGQPTLLAGINLLQDAKRSPGFLFLLPVYRKGSNPQTVEARQRDLLGVLSAPIVASELLESVDHAIDNQLEFGLYDGTETDPAHLIFSTQGQAKDLPQPGSAAPPADTSFSNVSVLNVGNRLLTLRASGSARFATALDRSSLTLIGAGGTLVSFLMAISVWLLASGRQRARDLAESMTAELDRMAQVVQHTDNAVTIMDRDMRIQWVNQGFSRITGYSLEEARGRTPGELLSSGKSLPEAIQTLLDGARRGVACRVELINRARDGHDYWANTEVQPMLDKQGLLVGFMEIGTDISEQKNTQLQLEAAMREASALHTTVDMHAIVSATDAEGFITQVNDAFCRISGYRREELIGRNHRILQSDVQSPAFWTGLWQTISSGKPWRGDICNRAKDGSLYWVDSMIAPFVGEDGRIEKYISIRTDITERHRSAERLRQSEATFAAAFQDAATGMAMLSPRGQWLMANPAMCSFLGLTQDELHEMTLLDASHPDEWDTDNEQMKRLLEGEIPVYQRAKRYLHSDGHPLWGLASMSVVRTDDGKPEFVIAQIVDITARKRAEEALGLSNALMEESQSVAKVGGWELDVVSGNLYWTRETYHLHETTPDEFDPTVDAGVGYFLPESRVRISAALELATSIGQGYDLELETLTTKGRRIDVRTTCKATLENGKVVRISGIFQDITERKQYERSLKEAREKAELATQSKGQFLANMSHEIRTPMNAILGMLKLLHHTELNSRQRDYADKTEGAAKSLLSLINDILDFSKVEAGKMELDPQPFRVNRLMRNLSVILSSNLGAKSVEVLFDIDPAIPDVLLGDSMRLQQVLINLGGNAVKFTRQGQVVVSLKLRQLAADSADITFAVQDSGIGIAPENQAHIFTGFSQAEASTTRKFGGTGLGLAISQRMVELMGGTLHLSSELGVGSTFAFTLRLPRVTHIPPELEESLPPHAELRRVLVVDSNPVARELLSRMVQSWGWPAEVADSGEAALELVEQRMEEGVFPFDVVYLDWHMTGMDGWAAAARLRQLCTAAQARQPVLVMVSGNSREALEQRTQEEQSMLNGFLVKPVTASMLLEAALESAASNARIRQSQRSAAKLRSLRGMRILVVEDNLINQQVAEELLMSEGALVSLAANGQLGVDAIAAARGGAQFDAVLMDIQMPVMDGFAATRCVREQLHLPTLPIIAMTANAMTSDREDCLAAGMDAHVGKPFDLTALVQTLLDVTGYQAPQGAAAVRGSPVATAQPELPASATSDVLDMAAALGRMGGLTRLYLRSARDFVGTLPQQVSALQAASVSDAAQCGRLAHALKGTASLLGAGALSDVASHLEKQCNTGAAASILATTLERLDVLARATEAELLQVLSSLQGAEDLAPQGSASAASRPTTPGAEDGTAHAAIRAALEQLTPQLEANDLTALETFAALRETLVAVPETLFTPLEESLQDLELEQAHAACRNMRAWLDALSNHPV</sequence>
<feature type="domain" description="PAS" evidence="25">
    <location>
        <begin position="431"/>
        <end position="477"/>
    </location>
</feature>
<evidence type="ECO:0000256" key="15">
    <source>
        <dbReference type="ARBA" id="ARBA00023136"/>
    </source>
</evidence>
<comment type="subcellular location">
    <subcellularLocation>
        <location evidence="2">Cell membrane</location>
        <topology evidence="2">Multi-pass membrane protein</topology>
    </subcellularLocation>
</comment>
<reference evidence="29 30" key="1">
    <citation type="submission" date="2018-05" db="EMBL/GenBank/DDBJ databases">
        <title>Rhodoferax soyangensis sp.nov., isolated from an oligotrophic freshwater lake.</title>
        <authorList>
            <person name="Park M."/>
        </authorList>
    </citation>
    <scope>NUCLEOTIDE SEQUENCE [LARGE SCALE GENOMIC DNA]</scope>
    <source>
        <strain evidence="29 30">IMCC26218</strain>
    </source>
</reference>
<dbReference type="SUPFAM" id="SSF55785">
    <property type="entry name" value="PYP-like sensor domain (PAS domain)"/>
    <property type="match status" value="4"/>
</dbReference>
<dbReference type="CDD" id="cd16922">
    <property type="entry name" value="HATPase_EvgS-ArcB-TorS-like"/>
    <property type="match status" value="1"/>
</dbReference>